<dbReference type="InterPro" id="IPR051449">
    <property type="entry name" value="ABC-2_transporter_component"/>
</dbReference>
<feature type="transmembrane region" description="Helical" evidence="6">
    <location>
        <begin position="167"/>
        <end position="191"/>
    </location>
</feature>
<dbReference type="EMBL" id="CP042476">
    <property type="protein sequence ID" value="QED36723.1"/>
    <property type="molecule type" value="Genomic_DNA"/>
</dbReference>
<gene>
    <name evidence="7" type="primary">gldF</name>
    <name evidence="7" type="ORF">FK178_02895</name>
</gene>
<evidence type="ECO:0000256" key="4">
    <source>
        <dbReference type="ARBA" id="ARBA00022989"/>
    </source>
</evidence>
<dbReference type="AlphaFoldDB" id="A0A5B8YJC1"/>
<sequence length="249" mass="27880">MFAILKKEISSFFSSATGYLVVGIFLVISGLFLFVFSGPYNILDNGFADVAPFFELAPWIFIFLIPAITMKSFSEEYKQGTMELLLTRPIGIWNLVWGKYLGAFFLCVIAIIPTFIYVFTISQLGDPAGNFDIGATLGSYFGLFLLAFTYTAIGLLSSALSQNQITAFIIAVFLCFFFFFAFEGLAGYNLFGDSAYGIEYLGISYHYKSMSRGVIDTRDIIYFLSLITLFLTLTYFRVQPETQTEPSNS</sequence>
<keyword evidence="3 6" id="KW-0812">Transmembrane</keyword>
<feature type="transmembrane region" description="Helical" evidence="6">
    <location>
        <begin position="95"/>
        <end position="119"/>
    </location>
</feature>
<dbReference type="RefSeq" id="WP_146830825.1">
    <property type="nucleotide sequence ID" value="NZ_CP042476.1"/>
</dbReference>
<feature type="transmembrane region" description="Helical" evidence="6">
    <location>
        <begin position="56"/>
        <end position="74"/>
    </location>
</feature>
<dbReference type="KEGG" id="anp:FK178_02895"/>
<dbReference type="Pfam" id="PF12679">
    <property type="entry name" value="ABC2_membrane_2"/>
    <property type="match status" value="1"/>
</dbReference>
<dbReference type="Proteomes" id="UP000321954">
    <property type="component" value="Chromosome"/>
</dbReference>
<comment type="subcellular location">
    <subcellularLocation>
        <location evidence="1">Cell membrane</location>
        <topology evidence="1">Multi-pass membrane protein</topology>
    </subcellularLocation>
</comment>
<evidence type="ECO:0000256" key="5">
    <source>
        <dbReference type="ARBA" id="ARBA00023136"/>
    </source>
</evidence>
<name>A0A5B8YJC1_9FLAO</name>
<reference evidence="7 8" key="1">
    <citation type="submission" date="2019-08" db="EMBL/GenBank/DDBJ databases">
        <title>Antarcticibacterium arcticum sp. nov., a bacterium isolated from marine sediment of the Canadian Beaufort Sea.</title>
        <authorList>
            <person name="Lee Y.M."/>
            <person name="Baek K."/>
            <person name="Lee D.-H."/>
            <person name="Shin S.C."/>
            <person name="Jin Y.K."/>
            <person name="Park Y."/>
        </authorList>
    </citation>
    <scope>NUCLEOTIDE SEQUENCE [LARGE SCALE GENOMIC DNA]</scope>
    <source>
        <strain evidence="7 8">PAMC 28998</strain>
    </source>
</reference>
<protein>
    <submittedName>
        <fullName evidence="7">Gliding motility-associated ABC transporter permease subunit GldF</fullName>
    </submittedName>
</protein>
<proteinExistence type="predicted"/>
<keyword evidence="5 6" id="KW-0472">Membrane</keyword>
<feature type="transmembrane region" description="Helical" evidence="6">
    <location>
        <begin position="12"/>
        <end position="36"/>
    </location>
</feature>
<evidence type="ECO:0000256" key="1">
    <source>
        <dbReference type="ARBA" id="ARBA00004651"/>
    </source>
</evidence>
<dbReference type="PANTHER" id="PTHR30294">
    <property type="entry name" value="MEMBRANE COMPONENT OF ABC TRANSPORTER YHHJ-RELATED"/>
    <property type="match status" value="1"/>
</dbReference>
<dbReference type="GO" id="GO:0005886">
    <property type="term" value="C:plasma membrane"/>
    <property type="evidence" value="ECO:0007669"/>
    <property type="project" value="UniProtKB-SubCell"/>
</dbReference>
<evidence type="ECO:0000256" key="6">
    <source>
        <dbReference type="SAM" id="Phobius"/>
    </source>
</evidence>
<keyword evidence="2" id="KW-1003">Cell membrane</keyword>
<dbReference type="NCBIfam" id="TIGR03518">
    <property type="entry name" value="ABC_perm_GldF"/>
    <property type="match status" value="1"/>
</dbReference>
<evidence type="ECO:0000313" key="7">
    <source>
        <dbReference type="EMBL" id="QED36723.1"/>
    </source>
</evidence>
<dbReference type="InterPro" id="IPR019860">
    <property type="entry name" value="Motility-assoc_ABC_perm_GldF"/>
</dbReference>
<dbReference type="OrthoDB" id="9794512at2"/>
<accession>A0A5B8YJC1</accession>
<dbReference type="PANTHER" id="PTHR30294:SF29">
    <property type="entry name" value="MULTIDRUG ABC TRANSPORTER PERMEASE YBHS-RELATED"/>
    <property type="match status" value="1"/>
</dbReference>
<evidence type="ECO:0000256" key="3">
    <source>
        <dbReference type="ARBA" id="ARBA00022692"/>
    </source>
</evidence>
<feature type="transmembrane region" description="Helical" evidence="6">
    <location>
        <begin position="220"/>
        <end position="238"/>
    </location>
</feature>
<keyword evidence="8" id="KW-1185">Reference proteome</keyword>
<organism evidence="7 8">
    <name type="scientific">Antarcticibacterium arcticum</name>
    <dbReference type="NCBI Taxonomy" id="2585771"/>
    <lineage>
        <taxon>Bacteria</taxon>
        <taxon>Pseudomonadati</taxon>
        <taxon>Bacteroidota</taxon>
        <taxon>Flavobacteriia</taxon>
        <taxon>Flavobacteriales</taxon>
        <taxon>Flavobacteriaceae</taxon>
        <taxon>Antarcticibacterium</taxon>
    </lineage>
</organism>
<dbReference type="GO" id="GO:0140359">
    <property type="term" value="F:ABC-type transporter activity"/>
    <property type="evidence" value="ECO:0007669"/>
    <property type="project" value="InterPro"/>
</dbReference>
<feature type="transmembrane region" description="Helical" evidence="6">
    <location>
        <begin position="139"/>
        <end position="160"/>
    </location>
</feature>
<keyword evidence="4 6" id="KW-1133">Transmembrane helix</keyword>
<evidence type="ECO:0000256" key="2">
    <source>
        <dbReference type="ARBA" id="ARBA00022475"/>
    </source>
</evidence>
<evidence type="ECO:0000313" key="8">
    <source>
        <dbReference type="Proteomes" id="UP000321954"/>
    </source>
</evidence>